<evidence type="ECO:0000256" key="2">
    <source>
        <dbReference type="SAM" id="Phobius"/>
    </source>
</evidence>
<organism evidence="4 5">
    <name type="scientific">Scytalidium lignicola</name>
    <name type="common">Hyphomycete</name>
    <dbReference type="NCBI Taxonomy" id="5539"/>
    <lineage>
        <taxon>Eukaryota</taxon>
        <taxon>Fungi</taxon>
        <taxon>Dikarya</taxon>
        <taxon>Ascomycota</taxon>
        <taxon>Pezizomycotina</taxon>
        <taxon>Leotiomycetes</taxon>
        <taxon>Leotiomycetes incertae sedis</taxon>
        <taxon>Scytalidium</taxon>
    </lineage>
</organism>
<keyword evidence="3" id="KW-0732">Signal</keyword>
<feature type="non-terminal residue" evidence="4">
    <location>
        <position position="1"/>
    </location>
</feature>
<dbReference type="OrthoDB" id="4225201at2759"/>
<name>A0A3E2GV27_SCYLI</name>
<proteinExistence type="predicted"/>
<evidence type="ECO:0008006" key="6">
    <source>
        <dbReference type="Google" id="ProtNLM"/>
    </source>
</evidence>
<feature type="signal peptide" evidence="3">
    <location>
        <begin position="1"/>
        <end position="19"/>
    </location>
</feature>
<feature type="region of interest" description="Disordered" evidence="1">
    <location>
        <begin position="249"/>
        <end position="270"/>
    </location>
</feature>
<dbReference type="EMBL" id="NCSJ02000423">
    <property type="protein sequence ID" value="RFU24623.1"/>
    <property type="molecule type" value="Genomic_DNA"/>
</dbReference>
<sequence>MRGLWKAALLCLTAVVASASPEPGLNAIRSTVLVVDPTISVEEVSPGAIAPKQLSFRLDVSGFHAACDYAHITVNNKNLTQDVPANGESTTEFGLLSLYDQRIVEASWSFRCIKSNGAPDHILMNFDIHSVDGKPIEQSGFELAFSQTNHATFLYTNVKNGNYIPSRAASEFSLEDELVELQWMNAQLQELKVLIAEKERTLLEHGVQNVHGHIKDCDDLACVAQVAFSKASDTAHKVIGKITGHQGKYGEDFGNEGPHHGTGDHMHLHPPHWPPFHRSLPSYRYPFSHHPHHNPHDGKPPGYEGSGNPNHCDHPPPPRYGDNFYPNRGHLFKYLIIVNFAVITIPLIIYVASVFRWFCCCRTRRSKEERRARREARRERCTRHRAAFRAALSTPFSRLISRCSQRSSEEVDEEKQAALLSDAEDGISTAMTDEIAQFQSVVSIVDDIVHAEQARTLSRIPLTMPPPEPERQQPIPIPINERRCNHSIEEVRSELGDEELPAYASYDERHVICNAPSTEISESVISDGFRYSPGSSEYASSYAYSSSETSSIIDIDGPDTKQ</sequence>
<dbReference type="AlphaFoldDB" id="A0A3E2GV27"/>
<accession>A0A3E2GV27</accession>
<dbReference type="OMA" id="ESWREPP"/>
<feature type="region of interest" description="Disordered" evidence="1">
    <location>
        <begin position="287"/>
        <end position="319"/>
    </location>
</feature>
<reference evidence="4 5" key="1">
    <citation type="submission" date="2018-05" db="EMBL/GenBank/DDBJ databases">
        <title>Draft genome sequence of Scytalidium lignicola DSM 105466, a ubiquitous saprotrophic fungus.</title>
        <authorList>
            <person name="Buettner E."/>
            <person name="Gebauer A.M."/>
            <person name="Hofrichter M."/>
            <person name="Liers C."/>
            <person name="Kellner H."/>
        </authorList>
    </citation>
    <scope>NUCLEOTIDE SEQUENCE [LARGE SCALE GENOMIC DNA]</scope>
    <source>
        <strain evidence="4 5">DSM 105466</strain>
    </source>
</reference>
<keyword evidence="5" id="KW-1185">Reference proteome</keyword>
<feature type="compositionally biased region" description="Low complexity" evidence="1">
    <location>
        <begin position="540"/>
        <end position="551"/>
    </location>
</feature>
<feature type="region of interest" description="Disordered" evidence="1">
    <location>
        <begin position="540"/>
        <end position="562"/>
    </location>
</feature>
<feature type="transmembrane region" description="Helical" evidence="2">
    <location>
        <begin position="334"/>
        <end position="358"/>
    </location>
</feature>
<evidence type="ECO:0000313" key="5">
    <source>
        <dbReference type="Proteomes" id="UP000258309"/>
    </source>
</evidence>
<dbReference type="Proteomes" id="UP000258309">
    <property type="component" value="Unassembled WGS sequence"/>
</dbReference>
<gene>
    <name evidence="4" type="ORF">B7463_g11711</name>
</gene>
<evidence type="ECO:0000313" key="4">
    <source>
        <dbReference type="EMBL" id="RFU24623.1"/>
    </source>
</evidence>
<keyword evidence="2" id="KW-0472">Membrane</keyword>
<keyword evidence="2" id="KW-0812">Transmembrane</keyword>
<feature type="non-terminal residue" evidence="4">
    <location>
        <position position="562"/>
    </location>
</feature>
<evidence type="ECO:0000256" key="1">
    <source>
        <dbReference type="SAM" id="MobiDB-lite"/>
    </source>
</evidence>
<protein>
    <recommendedName>
        <fullName evidence="6">GOLD domain-containing protein</fullName>
    </recommendedName>
</protein>
<keyword evidence="2" id="KW-1133">Transmembrane helix</keyword>
<dbReference type="STRING" id="5539.A0A3E2GV27"/>
<evidence type="ECO:0000256" key="3">
    <source>
        <dbReference type="SAM" id="SignalP"/>
    </source>
</evidence>
<comment type="caution">
    <text evidence="4">The sequence shown here is derived from an EMBL/GenBank/DDBJ whole genome shotgun (WGS) entry which is preliminary data.</text>
</comment>
<feature type="compositionally biased region" description="Basic and acidic residues" evidence="1">
    <location>
        <begin position="257"/>
        <end position="267"/>
    </location>
</feature>
<feature type="chain" id="PRO_5017701851" description="GOLD domain-containing protein" evidence="3">
    <location>
        <begin position="20"/>
        <end position="562"/>
    </location>
</feature>